<name>A0A3S4CCY0_9HYPH</name>
<gene>
    <name evidence="2" type="ORF">DEVEQU_02363</name>
</gene>
<organism evidence="2 3">
    <name type="scientific">Devosia equisanguinis</name>
    <dbReference type="NCBI Taxonomy" id="2490941"/>
    <lineage>
        <taxon>Bacteria</taxon>
        <taxon>Pseudomonadati</taxon>
        <taxon>Pseudomonadota</taxon>
        <taxon>Alphaproteobacteria</taxon>
        <taxon>Hyphomicrobiales</taxon>
        <taxon>Devosiaceae</taxon>
        <taxon>Devosia</taxon>
    </lineage>
</organism>
<dbReference type="Pfam" id="PF20388">
    <property type="entry name" value="DUF6683"/>
    <property type="match status" value="1"/>
</dbReference>
<evidence type="ECO:0000313" key="2">
    <source>
        <dbReference type="EMBL" id="VDS05222.1"/>
    </source>
</evidence>
<dbReference type="EMBL" id="UZWD01000028">
    <property type="protein sequence ID" value="VDS05222.1"/>
    <property type="molecule type" value="Genomic_DNA"/>
</dbReference>
<dbReference type="InterPro" id="IPR046505">
    <property type="entry name" value="DUF6683"/>
</dbReference>
<evidence type="ECO:0000256" key="1">
    <source>
        <dbReference type="SAM" id="SignalP"/>
    </source>
</evidence>
<feature type="chain" id="PRO_5018731355" evidence="1">
    <location>
        <begin position="21"/>
        <end position="209"/>
    </location>
</feature>
<dbReference type="AlphaFoldDB" id="A0A3S4CCY0"/>
<proteinExistence type="predicted"/>
<keyword evidence="3" id="KW-1185">Reference proteome</keyword>
<dbReference type="OrthoDB" id="8445713at2"/>
<dbReference type="Proteomes" id="UP000268844">
    <property type="component" value="Unassembled WGS sequence"/>
</dbReference>
<reference evidence="2 3" key="1">
    <citation type="submission" date="2018-12" db="EMBL/GenBank/DDBJ databases">
        <authorList>
            <person name="Criscuolo A."/>
        </authorList>
    </citation>
    <scope>NUCLEOTIDE SEQUENCE [LARGE SCALE GENOMIC DNA]</scope>
    <source>
        <strain evidence="2">ACIP1116281</strain>
    </source>
</reference>
<evidence type="ECO:0000313" key="3">
    <source>
        <dbReference type="Proteomes" id="UP000268844"/>
    </source>
</evidence>
<keyword evidence="1" id="KW-0732">Signal</keyword>
<accession>A0A3S4CCY0</accession>
<feature type="signal peptide" evidence="1">
    <location>
        <begin position="1"/>
        <end position="20"/>
    </location>
</feature>
<protein>
    <submittedName>
        <fullName evidence="2">Uncharacterized protein</fullName>
    </submittedName>
</protein>
<sequence length="209" mass="22714">MNRMLIAVATLLMLTLGATAQNLNVPPGDNQPAIVTTYRPSAVVSARLQRQFLDNVRWSAGIPARDQLAAAFAERSPGEIWQELVAADGLKTGDAADALTAYWVLNWITANAAYDTKVDNGPVQAQVRQALADDPNFRTMNDRQKQEMAEGYILNFLLEHAALNDAVARKDIEALFKLSSASVARFRQQMGIDLLALAPGPEGLAPKAR</sequence>